<dbReference type="InterPro" id="IPR050261">
    <property type="entry name" value="FrsA_esterase"/>
</dbReference>
<evidence type="ECO:0000256" key="3">
    <source>
        <dbReference type="SAM" id="SignalP"/>
    </source>
</evidence>
<dbReference type="SUPFAM" id="SSF53474">
    <property type="entry name" value="alpha/beta-Hydrolases"/>
    <property type="match status" value="1"/>
</dbReference>
<accession>A0ABN2QPJ6</accession>
<evidence type="ECO:0000313" key="5">
    <source>
        <dbReference type="EMBL" id="GAA1956144.1"/>
    </source>
</evidence>
<dbReference type="EMBL" id="BAAAPB010000001">
    <property type="protein sequence ID" value="GAA1956144.1"/>
    <property type="molecule type" value="Genomic_DNA"/>
</dbReference>
<proteinExistence type="inferred from homology"/>
<reference evidence="5 6" key="1">
    <citation type="journal article" date="2019" name="Int. J. Syst. Evol. Microbiol.">
        <title>The Global Catalogue of Microorganisms (GCM) 10K type strain sequencing project: providing services to taxonomists for standard genome sequencing and annotation.</title>
        <authorList>
            <consortium name="The Broad Institute Genomics Platform"/>
            <consortium name="The Broad Institute Genome Sequencing Center for Infectious Disease"/>
            <person name="Wu L."/>
            <person name="Ma J."/>
        </authorList>
    </citation>
    <scope>NUCLEOTIDE SEQUENCE [LARGE SCALE GENOMIC DNA]</scope>
    <source>
        <strain evidence="5 6">JCM 15309</strain>
    </source>
</reference>
<evidence type="ECO:0000256" key="2">
    <source>
        <dbReference type="ARBA" id="ARBA00022801"/>
    </source>
</evidence>
<dbReference type="Gene3D" id="3.40.50.1820">
    <property type="entry name" value="alpha/beta hydrolase"/>
    <property type="match status" value="1"/>
</dbReference>
<keyword evidence="6" id="KW-1185">Reference proteome</keyword>
<evidence type="ECO:0000313" key="6">
    <source>
        <dbReference type="Proteomes" id="UP001500571"/>
    </source>
</evidence>
<keyword evidence="3" id="KW-0732">Signal</keyword>
<dbReference type="InterPro" id="IPR029058">
    <property type="entry name" value="AB_hydrolase_fold"/>
</dbReference>
<dbReference type="RefSeq" id="WP_344043873.1">
    <property type="nucleotide sequence ID" value="NZ_BAAAPB010000001.1"/>
</dbReference>
<feature type="chain" id="PRO_5046062447" description="Xaa-Pro dipeptidyl-peptidase-like domain-containing protein" evidence="3">
    <location>
        <begin position="34"/>
        <end position="519"/>
    </location>
</feature>
<dbReference type="Pfam" id="PF02129">
    <property type="entry name" value="Peptidase_S15"/>
    <property type="match status" value="1"/>
</dbReference>
<feature type="domain" description="Xaa-Pro dipeptidyl-peptidase-like" evidence="4">
    <location>
        <begin position="59"/>
        <end position="309"/>
    </location>
</feature>
<gene>
    <name evidence="5" type="ORF">GCM10009798_14360</name>
</gene>
<sequence>MFARPAIAGVLGGVLAATVVTTVAITAPPAVQAATGVTTTNRCVASVPDPATKAPVEICFSLFRPARATKAHRVPMILHSHGWGGSRTTDPTSPEVKPYLDAGYGVLSFDQRGFGQSNGGKAYVENPDLEGRDVERLVKVVSRLKWVLQDGPGDPRIGAIGGSYGGGYQFVGAFREIADRHKQVFDALTPQITWFDLKQSLAPQSVPKSEWDLALTAAGANALPPQVIEGLTESAATGTWSNGRVPGTVDLDAFFRRNGPKWQVSQGRHINVPVLFGQGITDELFPLDQGLKNWASALTPRARKRSIFIGYNGGHVLPNAYPFTVQPAGDPCSARLTGGKDFAALTVRFFDRYLKHRSVRLPGRNRFHLATAGGTCTTVRSVAPNTTVPAGTVLTPEAAGPALATKIADGPIRIAGTSYLSGSVTALGVNNRAFYALAVGTNPVDAKVVQGNMAPWSSEAPARGVPARIELPSVAVDVPRGQALFVVAVATNDMYGGFGSRTPGAVVIRNARVSLPVVR</sequence>
<protein>
    <recommendedName>
        <fullName evidence="4">Xaa-Pro dipeptidyl-peptidase-like domain-containing protein</fullName>
    </recommendedName>
</protein>
<dbReference type="PANTHER" id="PTHR22946:SF9">
    <property type="entry name" value="POLYKETIDE TRANSFERASE AF380"/>
    <property type="match status" value="1"/>
</dbReference>
<feature type="signal peptide" evidence="3">
    <location>
        <begin position="1"/>
        <end position="33"/>
    </location>
</feature>
<dbReference type="InterPro" id="IPR000383">
    <property type="entry name" value="Xaa-Pro-like_dom"/>
</dbReference>
<dbReference type="Proteomes" id="UP001500571">
    <property type="component" value="Unassembled WGS sequence"/>
</dbReference>
<evidence type="ECO:0000256" key="1">
    <source>
        <dbReference type="ARBA" id="ARBA00008645"/>
    </source>
</evidence>
<dbReference type="PANTHER" id="PTHR22946">
    <property type="entry name" value="DIENELACTONE HYDROLASE DOMAIN-CONTAINING PROTEIN-RELATED"/>
    <property type="match status" value="1"/>
</dbReference>
<keyword evidence="2" id="KW-0378">Hydrolase</keyword>
<comment type="caution">
    <text evidence="5">The sequence shown here is derived from an EMBL/GenBank/DDBJ whole genome shotgun (WGS) entry which is preliminary data.</text>
</comment>
<comment type="similarity">
    <text evidence="1">Belongs to the AB hydrolase superfamily.</text>
</comment>
<organism evidence="5 6">
    <name type="scientific">Nocardioides panacihumi</name>
    <dbReference type="NCBI Taxonomy" id="400774"/>
    <lineage>
        <taxon>Bacteria</taxon>
        <taxon>Bacillati</taxon>
        <taxon>Actinomycetota</taxon>
        <taxon>Actinomycetes</taxon>
        <taxon>Propionibacteriales</taxon>
        <taxon>Nocardioidaceae</taxon>
        <taxon>Nocardioides</taxon>
    </lineage>
</organism>
<evidence type="ECO:0000259" key="4">
    <source>
        <dbReference type="Pfam" id="PF02129"/>
    </source>
</evidence>
<name>A0ABN2QPJ6_9ACTN</name>